<sequence>IKIFVTTKTSQGKGVEEALKNRNFTVEKMSAEINEIIRVLQLTSWDEDAWANK</sequence>
<protein>
    <recommendedName>
        <fullName evidence="6">Vinculin</fullName>
    </recommendedName>
    <alternativeName>
        <fullName evidence="9">Metavinculin</fullName>
    </alternativeName>
</protein>
<reference evidence="10 11" key="1">
    <citation type="submission" date="2024-05" db="EMBL/GenBank/DDBJ databases">
        <title>Genome sequencing and assembly of Indian major carp, Cirrhinus mrigala (Hamilton, 1822).</title>
        <authorList>
            <person name="Mohindra V."/>
            <person name="Chowdhury L.M."/>
            <person name="Lal K."/>
            <person name="Jena J.K."/>
        </authorList>
    </citation>
    <scope>NUCLEOTIDE SEQUENCE [LARGE SCALE GENOMIC DNA]</scope>
    <source>
        <strain evidence="10">CM1030</strain>
        <tissue evidence="10">Blood</tissue>
    </source>
</reference>
<keyword evidence="8" id="KW-0009">Actin-binding</keyword>
<comment type="similarity">
    <text evidence="5">Belongs to the vinculin/alpha-catenin family.</text>
</comment>
<comment type="subcellular location">
    <subcellularLocation>
        <location evidence="4">Cell junction</location>
        <location evidence="4">Adherens junction</location>
    </subcellularLocation>
    <subcellularLocation>
        <location evidence="2">Cell membrane</location>
        <location evidence="2">Sarcolemma</location>
        <topology evidence="2">Peripheral membrane protein</topology>
        <orientation evidence="2">Cytoplasmic side</orientation>
    </subcellularLocation>
    <subcellularLocation>
        <location evidence="1">Cell projection</location>
        <location evidence="1">Podosome</location>
    </subcellularLocation>
    <subcellularLocation>
        <location evidence="3">Cytoplasm</location>
    </subcellularLocation>
</comment>
<keyword evidence="7" id="KW-0963">Cytoplasm</keyword>
<dbReference type="EMBL" id="JAMKFB020000012">
    <property type="protein sequence ID" value="KAL0178926.1"/>
    <property type="molecule type" value="Genomic_DNA"/>
</dbReference>
<dbReference type="GO" id="GO:0005737">
    <property type="term" value="C:cytoplasm"/>
    <property type="evidence" value="ECO:0007669"/>
    <property type="project" value="UniProtKB-SubCell"/>
</dbReference>
<dbReference type="GO" id="GO:0002102">
    <property type="term" value="C:podosome"/>
    <property type="evidence" value="ECO:0007669"/>
    <property type="project" value="UniProtKB-SubCell"/>
</dbReference>
<comment type="caution">
    <text evidence="10">The sequence shown here is derived from an EMBL/GenBank/DDBJ whole genome shotgun (WGS) entry which is preliminary data.</text>
</comment>
<gene>
    <name evidence="10" type="ORF">M9458_024368</name>
</gene>
<evidence type="ECO:0000256" key="6">
    <source>
        <dbReference type="ARBA" id="ARBA00014125"/>
    </source>
</evidence>
<dbReference type="InterPro" id="IPR036723">
    <property type="entry name" value="Alpha-catenin/vinculin-like_sf"/>
</dbReference>
<dbReference type="GO" id="GO:0005912">
    <property type="term" value="C:adherens junction"/>
    <property type="evidence" value="ECO:0007669"/>
    <property type="project" value="UniProtKB-SubCell"/>
</dbReference>
<evidence type="ECO:0000256" key="3">
    <source>
        <dbReference type="ARBA" id="ARBA00004496"/>
    </source>
</evidence>
<evidence type="ECO:0000256" key="8">
    <source>
        <dbReference type="ARBA" id="ARBA00023203"/>
    </source>
</evidence>
<evidence type="ECO:0000256" key="2">
    <source>
        <dbReference type="ARBA" id="ARBA00004278"/>
    </source>
</evidence>
<accession>A0ABD0PZP3</accession>
<evidence type="ECO:0000256" key="1">
    <source>
        <dbReference type="ARBA" id="ARBA00004188"/>
    </source>
</evidence>
<dbReference type="AlphaFoldDB" id="A0ABD0PZP3"/>
<evidence type="ECO:0000256" key="4">
    <source>
        <dbReference type="ARBA" id="ARBA00004536"/>
    </source>
</evidence>
<dbReference type="GO" id="GO:0042383">
    <property type="term" value="C:sarcolemma"/>
    <property type="evidence" value="ECO:0007669"/>
    <property type="project" value="UniProtKB-SubCell"/>
</dbReference>
<dbReference type="SUPFAM" id="SSF47220">
    <property type="entry name" value="alpha-catenin/vinculin-like"/>
    <property type="match status" value="1"/>
</dbReference>
<evidence type="ECO:0000313" key="11">
    <source>
        <dbReference type="Proteomes" id="UP001529510"/>
    </source>
</evidence>
<dbReference type="GO" id="GO:0003779">
    <property type="term" value="F:actin binding"/>
    <property type="evidence" value="ECO:0007669"/>
    <property type="project" value="UniProtKB-KW"/>
</dbReference>
<name>A0ABD0PZP3_CIRMR</name>
<dbReference type="Gene3D" id="1.20.120.230">
    <property type="entry name" value="Alpha-catenin/vinculin-like"/>
    <property type="match status" value="1"/>
</dbReference>
<dbReference type="InterPro" id="IPR006077">
    <property type="entry name" value="Vinculin/catenin"/>
</dbReference>
<keyword evidence="11" id="KW-1185">Reference proteome</keyword>
<dbReference type="Pfam" id="PF01044">
    <property type="entry name" value="Vinculin"/>
    <property type="match status" value="1"/>
</dbReference>
<proteinExistence type="inferred from homology"/>
<feature type="non-terminal residue" evidence="10">
    <location>
        <position position="53"/>
    </location>
</feature>
<organism evidence="10 11">
    <name type="scientific">Cirrhinus mrigala</name>
    <name type="common">Mrigala</name>
    <dbReference type="NCBI Taxonomy" id="683832"/>
    <lineage>
        <taxon>Eukaryota</taxon>
        <taxon>Metazoa</taxon>
        <taxon>Chordata</taxon>
        <taxon>Craniata</taxon>
        <taxon>Vertebrata</taxon>
        <taxon>Euteleostomi</taxon>
        <taxon>Actinopterygii</taxon>
        <taxon>Neopterygii</taxon>
        <taxon>Teleostei</taxon>
        <taxon>Ostariophysi</taxon>
        <taxon>Cypriniformes</taxon>
        <taxon>Cyprinidae</taxon>
        <taxon>Labeoninae</taxon>
        <taxon>Labeonini</taxon>
        <taxon>Cirrhinus</taxon>
    </lineage>
</organism>
<evidence type="ECO:0000313" key="10">
    <source>
        <dbReference type="EMBL" id="KAL0178926.1"/>
    </source>
</evidence>
<dbReference type="PANTHER" id="PTHR46180">
    <property type="entry name" value="VINCULIN"/>
    <property type="match status" value="1"/>
</dbReference>
<evidence type="ECO:0000256" key="5">
    <source>
        <dbReference type="ARBA" id="ARBA00008376"/>
    </source>
</evidence>
<dbReference type="InterPro" id="IPR017997">
    <property type="entry name" value="Vinculin"/>
</dbReference>
<evidence type="ECO:0000256" key="9">
    <source>
        <dbReference type="ARBA" id="ARBA00033411"/>
    </source>
</evidence>
<dbReference type="Proteomes" id="UP001529510">
    <property type="component" value="Unassembled WGS sequence"/>
</dbReference>
<evidence type="ECO:0000256" key="7">
    <source>
        <dbReference type="ARBA" id="ARBA00022490"/>
    </source>
</evidence>
<feature type="non-terminal residue" evidence="10">
    <location>
        <position position="1"/>
    </location>
</feature>